<dbReference type="Proteomes" id="UP001596056">
    <property type="component" value="Unassembled WGS sequence"/>
</dbReference>
<organism evidence="3 4">
    <name type="scientific">Rubellimicrobium aerolatum</name>
    <dbReference type="NCBI Taxonomy" id="490979"/>
    <lineage>
        <taxon>Bacteria</taxon>
        <taxon>Pseudomonadati</taxon>
        <taxon>Pseudomonadota</taxon>
        <taxon>Alphaproteobacteria</taxon>
        <taxon>Rhodobacterales</taxon>
        <taxon>Roseobacteraceae</taxon>
        <taxon>Rubellimicrobium</taxon>
    </lineage>
</organism>
<proteinExistence type="predicted"/>
<evidence type="ECO:0000313" key="4">
    <source>
        <dbReference type="Proteomes" id="UP001596056"/>
    </source>
</evidence>
<evidence type="ECO:0000259" key="2">
    <source>
        <dbReference type="SMART" id="SM00528"/>
    </source>
</evidence>
<dbReference type="RefSeq" id="WP_377110095.1">
    <property type="nucleotide sequence ID" value="NZ_JBHSNA010000010.1"/>
</dbReference>
<dbReference type="SMART" id="SM00528">
    <property type="entry name" value="HNS"/>
    <property type="match status" value="1"/>
</dbReference>
<evidence type="ECO:0000313" key="3">
    <source>
        <dbReference type="EMBL" id="MFC5567118.1"/>
    </source>
</evidence>
<keyword evidence="4" id="KW-1185">Reference proteome</keyword>
<reference evidence="4" key="1">
    <citation type="journal article" date="2019" name="Int. J. Syst. Evol. Microbiol.">
        <title>The Global Catalogue of Microorganisms (GCM) 10K type strain sequencing project: providing services to taxonomists for standard genome sequencing and annotation.</title>
        <authorList>
            <consortium name="The Broad Institute Genomics Platform"/>
            <consortium name="The Broad Institute Genome Sequencing Center for Infectious Disease"/>
            <person name="Wu L."/>
            <person name="Ma J."/>
        </authorList>
    </citation>
    <scope>NUCLEOTIDE SEQUENCE [LARGE SCALE GENOMIC DNA]</scope>
    <source>
        <strain evidence="4">KACC 11588</strain>
    </source>
</reference>
<evidence type="ECO:0000256" key="1">
    <source>
        <dbReference type="SAM" id="MobiDB-lite"/>
    </source>
</evidence>
<dbReference type="Gene3D" id="4.10.430.10">
    <property type="entry name" value="Histone-like protein H-NS, C-terminal domain"/>
    <property type="match status" value="1"/>
</dbReference>
<protein>
    <submittedName>
        <fullName evidence="3">H-NS family nucleoid-associated regulatory protein</fullName>
    </submittedName>
</protein>
<dbReference type="InterPro" id="IPR037150">
    <property type="entry name" value="H-NS_C_dom_sf"/>
</dbReference>
<sequence>MSDEKDLSSLTLTDLLLLRLRVNQAIREALTVQLAQRSTDAKAKAEVVALLASFGLKPENLIKRRRSVVAGQKLPPKYRDPANPANTWTGRGAKPRWFREALEAGTPIEAMEIREA</sequence>
<comment type="caution">
    <text evidence="3">The sequence shown here is derived from an EMBL/GenBank/DDBJ whole genome shotgun (WGS) entry which is preliminary data.</text>
</comment>
<feature type="region of interest" description="Disordered" evidence="1">
    <location>
        <begin position="73"/>
        <end position="92"/>
    </location>
</feature>
<dbReference type="EMBL" id="JBHSNA010000010">
    <property type="protein sequence ID" value="MFC5567118.1"/>
    <property type="molecule type" value="Genomic_DNA"/>
</dbReference>
<dbReference type="SUPFAM" id="SSF81273">
    <property type="entry name" value="H-NS histone-like proteins"/>
    <property type="match status" value="1"/>
</dbReference>
<accession>A0ABW0SDQ5</accession>
<name>A0ABW0SDQ5_9RHOB</name>
<feature type="domain" description="DNA-binding protein H-NS-like C-terminal" evidence="2">
    <location>
        <begin position="68"/>
        <end position="113"/>
    </location>
</feature>
<gene>
    <name evidence="3" type="ORF">ACFPOC_11940</name>
</gene>
<dbReference type="Pfam" id="PF00816">
    <property type="entry name" value="Histone_HNS"/>
    <property type="match status" value="1"/>
</dbReference>
<dbReference type="InterPro" id="IPR027444">
    <property type="entry name" value="H-NS_C_dom"/>
</dbReference>